<feature type="chain" id="PRO_5031639417" description="Phosphatidylserine decarboxylase alpha chain" evidence="12">
    <location>
        <begin position="597"/>
        <end position="632"/>
    </location>
</feature>
<dbReference type="PANTHER" id="PTHR10067:SF6">
    <property type="entry name" value="PHOSPHATIDYLSERINE DECARBOXYLASE PROENZYME, MITOCHONDRIAL"/>
    <property type="match status" value="1"/>
</dbReference>
<evidence type="ECO:0000256" key="3">
    <source>
        <dbReference type="ARBA" id="ARBA00022516"/>
    </source>
</evidence>
<accession>A0A7Z6UA06</accession>
<feature type="region of interest" description="Disordered" evidence="14">
    <location>
        <begin position="278"/>
        <end position="343"/>
    </location>
</feature>
<dbReference type="EMBL" id="RBQT01000039">
    <property type="protein sequence ID" value="RMP82049.1"/>
    <property type="molecule type" value="Genomic_DNA"/>
</dbReference>
<feature type="compositionally biased region" description="Low complexity" evidence="14">
    <location>
        <begin position="328"/>
        <end position="341"/>
    </location>
</feature>
<comment type="catalytic activity">
    <reaction evidence="12">
        <text>a 1,2-diacyl-sn-glycero-3-phospho-L-serine + H(+) = a 1,2-diacyl-sn-glycero-3-phosphoethanolamine + CO2</text>
        <dbReference type="Rhea" id="RHEA:20828"/>
        <dbReference type="ChEBI" id="CHEBI:15378"/>
        <dbReference type="ChEBI" id="CHEBI:16526"/>
        <dbReference type="ChEBI" id="CHEBI:57262"/>
        <dbReference type="ChEBI" id="CHEBI:64612"/>
        <dbReference type="EC" id="4.1.1.65"/>
    </reaction>
</comment>
<dbReference type="UniPathway" id="UPA00558">
    <property type="reaction ID" value="UER00616"/>
</dbReference>
<evidence type="ECO:0000256" key="6">
    <source>
        <dbReference type="ARBA" id="ARBA00023136"/>
    </source>
</evidence>
<reference evidence="16 17" key="1">
    <citation type="submission" date="2018-08" db="EMBL/GenBank/DDBJ databases">
        <title>Recombination of ecologically and evolutionarily significant loci maintains genetic cohesion in the Pseudomonas syringae species complex.</title>
        <authorList>
            <person name="Dillon M."/>
            <person name="Thakur S."/>
            <person name="Almeida R.N.D."/>
            <person name="Weir B.S."/>
            <person name="Guttman D.S."/>
        </authorList>
    </citation>
    <scope>NUCLEOTIDE SEQUENCE [LARGE SCALE GENOMIC DNA]</scope>
    <source>
        <strain evidence="16 17">ICMP 19589</strain>
    </source>
</reference>
<feature type="domain" description="Rhodanese" evidence="15">
    <location>
        <begin position="35"/>
        <end position="143"/>
    </location>
</feature>
<evidence type="ECO:0000256" key="4">
    <source>
        <dbReference type="ARBA" id="ARBA00022793"/>
    </source>
</evidence>
<comment type="subcellular location">
    <subcellularLocation>
        <location evidence="12">Cell membrane</location>
        <topology evidence="12">Peripheral membrane protein</topology>
    </subcellularLocation>
</comment>
<evidence type="ECO:0000256" key="7">
    <source>
        <dbReference type="ARBA" id="ARBA00023145"/>
    </source>
</evidence>
<keyword evidence="13" id="KW-0808">Transferase</keyword>
<evidence type="ECO:0000256" key="1">
    <source>
        <dbReference type="ARBA" id="ARBA00005189"/>
    </source>
</evidence>
<dbReference type="SUPFAM" id="SSF52821">
    <property type="entry name" value="Rhodanese/Cell cycle control phosphatase"/>
    <property type="match status" value="2"/>
</dbReference>
<dbReference type="Gene3D" id="3.40.250.10">
    <property type="entry name" value="Rhodanese-like domain"/>
    <property type="match status" value="2"/>
</dbReference>
<feature type="site" description="Cleavage (non-hydrolytic); by autocatalysis" evidence="12">
    <location>
        <begin position="596"/>
        <end position="597"/>
    </location>
</feature>
<evidence type="ECO:0000256" key="5">
    <source>
        <dbReference type="ARBA" id="ARBA00023098"/>
    </source>
</evidence>
<sequence>MAYNSPLSFHRRLQMSAFNGLSLVIEPNDLLERLDAPELILVDLTSSARYEAGHIRGARFVDPKRTQLGKPPAPGLLPDTADLQQLFGELGHNPDAVYVVYDDEGGGWAGRFIWLLDVIGHHRYHYLDGGVLAWEAQSLPLSTDVAPVAGGPVTLTLHDEPTATREYLQSRLGAADLAIWDARAPTEYSGEKVVAAKGGHIPGAVNFEWTAGMDKARNLRIRQDMPEILRDLGITPDKEVITHCQTHHRSGFTYLVAKALGYPRVKAYAGSWGEWGNHPDTPVEGPQAVSTPVATVEAVEPAAPVQPAESIEPVGSDEPGEASRKSSGHSSSKRSFSGHSSPGPSMKDRLFIISQYLLPHHLLSRLAGCVAECRVRWFKNAFTAWFARRYQVDMSQALVEDLTSYEHFNAFFTRALKADARPLDTTPGAILSPADGAISQLGPIDHGRIFQAKGHSFSVLELLGGDPKLSAPFMGGEFATVYLSPKDYHRVHMPLAGTLREMVYVPGRIFSVNQTTAENVPELFARNERVVCLFDTERGPMAVVLVGAMIVASVETVWAGLVTPPKRELKTFSYDEAARAPIHLEKGAEMGRFKLGSTAIVLFGPNQVKWAEQLSAGSKVQMGQALAAPTQA</sequence>
<keyword evidence="6 12" id="KW-0472">Membrane</keyword>
<evidence type="ECO:0000256" key="12">
    <source>
        <dbReference type="HAMAP-Rule" id="MF_00662"/>
    </source>
</evidence>
<comment type="similarity">
    <text evidence="12">Belongs to the phosphatidylserine decarboxylase family. PSD-B subfamily. Prokaryotic type I sub-subfamily.</text>
</comment>
<evidence type="ECO:0000313" key="16">
    <source>
        <dbReference type="EMBL" id="RMP82049.1"/>
    </source>
</evidence>
<feature type="active site" description="Schiff-base intermediate with substrate; via pyruvic acid; for decarboxylase activity" evidence="12">
    <location>
        <position position="597"/>
    </location>
</feature>
<keyword evidence="5 12" id="KW-0443">Lipid metabolism</keyword>
<keyword evidence="11 12" id="KW-0670">Pyruvate</keyword>
<dbReference type="InterPro" id="IPR033178">
    <property type="entry name" value="PSD_type1_pro"/>
</dbReference>
<comment type="pathway">
    <text evidence="1">Lipid metabolism.</text>
</comment>
<gene>
    <name evidence="12" type="primary">psd</name>
    <name evidence="16" type="ORF">ALQ15_04736</name>
</gene>
<dbReference type="HAMAP" id="MF_00662">
    <property type="entry name" value="PS_decarb_PSD_B_type1"/>
    <property type="match status" value="1"/>
</dbReference>
<evidence type="ECO:0000256" key="8">
    <source>
        <dbReference type="ARBA" id="ARBA00023209"/>
    </source>
</evidence>
<evidence type="ECO:0000256" key="11">
    <source>
        <dbReference type="ARBA" id="ARBA00023317"/>
    </source>
</evidence>
<evidence type="ECO:0000256" key="9">
    <source>
        <dbReference type="ARBA" id="ARBA00023239"/>
    </source>
</evidence>
<organism evidence="16 17">
    <name type="scientific">Pseudomonas syringae pv. actinidiae</name>
    <dbReference type="NCBI Taxonomy" id="103796"/>
    <lineage>
        <taxon>Bacteria</taxon>
        <taxon>Pseudomonadati</taxon>
        <taxon>Pseudomonadota</taxon>
        <taxon>Gammaproteobacteria</taxon>
        <taxon>Pseudomonadales</taxon>
        <taxon>Pseudomonadaceae</taxon>
        <taxon>Pseudomonas</taxon>
        <taxon>Pseudomonas syringae</taxon>
    </lineage>
</organism>
<dbReference type="InterPro" id="IPR001763">
    <property type="entry name" value="Rhodanese-like_dom"/>
</dbReference>
<comment type="cofactor">
    <cofactor evidence="12">
        <name>pyruvate</name>
        <dbReference type="ChEBI" id="CHEBI:15361"/>
    </cofactor>
    <text evidence="12">Binds 1 pyruvoyl group covalently per subunit.</text>
</comment>
<dbReference type="PROSITE" id="PS00683">
    <property type="entry name" value="RHODANESE_2"/>
    <property type="match status" value="1"/>
</dbReference>
<dbReference type="InterPro" id="IPR033177">
    <property type="entry name" value="PSD-B"/>
</dbReference>
<comment type="pathway">
    <text evidence="12">Phospholipid metabolism; phosphatidylethanolamine biosynthesis; phosphatidylethanolamine from CDP-diacylglycerol: step 2/2.</text>
</comment>
<dbReference type="InterPro" id="IPR001307">
    <property type="entry name" value="Thiosulphate_STrfase_CS"/>
</dbReference>
<keyword evidence="4 12" id="KW-0210">Decarboxylase</keyword>
<feature type="compositionally biased region" description="Low complexity" evidence="14">
    <location>
        <begin position="291"/>
        <end position="309"/>
    </location>
</feature>
<feature type="modified residue" description="Pyruvic acid (Ser); by autocatalysis" evidence="12">
    <location>
        <position position="597"/>
    </location>
</feature>
<feature type="active site" description="Charge relay system; for autoendoproteolytic cleavage activity" evidence="12">
    <location>
        <position position="435"/>
    </location>
</feature>
<keyword evidence="3 12" id="KW-0444">Lipid biosynthesis</keyword>
<dbReference type="GO" id="GO:0004792">
    <property type="term" value="F:thiosulfate-cyanide sulfurtransferase activity"/>
    <property type="evidence" value="ECO:0007669"/>
    <property type="project" value="InterPro"/>
</dbReference>
<dbReference type="AlphaFoldDB" id="A0A7Z6UA06"/>
<dbReference type="InterPro" id="IPR036873">
    <property type="entry name" value="Rhodanese-like_dom_sf"/>
</dbReference>
<evidence type="ECO:0000256" key="2">
    <source>
        <dbReference type="ARBA" id="ARBA00022475"/>
    </source>
</evidence>
<dbReference type="GO" id="GO:0006646">
    <property type="term" value="P:phosphatidylethanolamine biosynthetic process"/>
    <property type="evidence" value="ECO:0007669"/>
    <property type="project" value="UniProtKB-UniRule"/>
</dbReference>
<evidence type="ECO:0000259" key="15">
    <source>
        <dbReference type="PROSITE" id="PS50206"/>
    </source>
</evidence>
<evidence type="ECO:0000256" key="10">
    <source>
        <dbReference type="ARBA" id="ARBA00023264"/>
    </source>
</evidence>
<name>A0A7Z6UA06_PSESF</name>
<dbReference type="Proteomes" id="UP000282289">
    <property type="component" value="Unassembled WGS sequence"/>
</dbReference>
<feature type="active site" description="Charge relay system; for autoendoproteolytic cleavage activity" evidence="12">
    <location>
        <position position="597"/>
    </location>
</feature>
<comment type="subunit">
    <text evidence="12">Heterodimer of a large membrane-associated beta subunit and a small pyruvoyl-containing alpha subunit.</text>
</comment>
<evidence type="ECO:0000256" key="13">
    <source>
        <dbReference type="RuleBase" id="RU000507"/>
    </source>
</evidence>
<evidence type="ECO:0000313" key="17">
    <source>
        <dbReference type="Proteomes" id="UP000282289"/>
    </source>
</evidence>
<dbReference type="GO" id="GO:0005886">
    <property type="term" value="C:plasma membrane"/>
    <property type="evidence" value="ECO:0007669"/>
    <property type="project" value="UniProtKB-SubCell"/>
</dbReference>
<keyword evidence="8 12" id="KW-0594">Phospholipid biosynthesis</keyword>
<dbReference type="PROSITE" id="PS50206">
    <property type="entry name" value="RHODANESE_3"/>
    <property type="match status" value="2"/>
</dbReference>
<evidence type="ECO:0000256" key="14">
    <source>
        <dbReference type="SAM" id="MobiDB-lite"/>
    </source>
</evidence>
<dbReference type="EC" id="4.1.1.65" evidence="12"/>
<feature type="domain" description="Rhodanese" evidence="15">
    <location>
        <begin position="173"/>
        <end position="284"/>
    </location>
</feature>
<keyword evidence="10 12" id="KW-1208">Phospholipid metabolism</keyword>
<proteinExistence type="inferred from homology"/>
<comment type="function">
    <text evidence="12">Catalyzes the formation of phosphatidylethanolamine (PtdEtn) from phosphatidylserine (PtdSer).</text>
</comment>
<comment type="caution">
    <text evidence="16">The sequence shown here is derived from an EMBL/GenBank/DDBJ whole genome shotgun (WGS) entry which is preliminary data.</text>
</comment>
<dbReference type="SMART" id="SM00450">
    <property type="entry name" value="RHOD"/>
    <property type="match status" value="2"/>
</dbReference>
<keyword evidence="2 12" id="KW-1003">Cell membrane</keyword>
<dbReference type="Pfam" id="PF02666">
    <property type="entry name" value="PS_Dcarbxylase"/>
    <property type="match status" value="1"/>
</dbReference>
<dbReference type="InterPro" id="IPR003817">
    <property type="entry name" value="PS_Dcarbxylase"/>
</dbReference>
<keyword evidence="9 12" id="KW-0456">Lyase</keyword>
<dbReference type="PANTHER" id="PTHR10067">
    <property type="entry name" value="PHOSPHATIDYLSERINE DECARBOXYLASE"/>
    <property type="match status" value="1"/>
</dbReference>
<dbReference type="CDD" id="cd01448">
    <property type="entry name" value="TST_Repeat_1"/>
    <property type="match status" value="1"/>
</dbReference>
<comment type="PTM">
    <text evidence="12">Is synthesized initially as an inactive proenzyme. Formation of the active enzyme involves a self-maturation process in which the active site pyruvoyl group is generated from an internal serine residue via an autocatalytic post-translational modification. Two non-identical subunits are generated from the proenzyme in this reaction, and the pyruvate is formed at the N-terminus of the alpha chain, which is derived from the carboxyl end of the proenzyme. The autoendoproteolytic cleavage occurs by a canonical serine protease mechanism, in which the side chain hydroxyl group of the serine supplies its oxygen atom to form the C-terminus of the beta chain, while the remainder of the serine residue undergoes an oxidative deamination to produce ammonia and the pyruvoyl prosthetic group on the alpha chain. During this reaction, the Ser that is part of the protease active site of the proenzyme becomes the pyruvoyl prosthetic group, which constitutes an essential element of the active site of the mature decarboxylase.</text>
</comment>
<dbReference type="GO" id="GO:0004609">
    <property type="term" value="F:phosphatidylserine decarboxylase activity"/>
    <property type="evidence" value="ECO:0007669"/>
    <property type="project" value="UniProtKB-UniRule"/>
</dbReference>
<dbReference type="Pfam" id="PF00581">
    <property type="entry name" value="Rhodanese"/>
    <property type="match status" value="2"/>
</dbReference>
<keyword evidence="7 12" id="KW-0865">Zymogen</keyword>
<protein>
    <recommendedName>
        <fullName evidence="12">Phosphatidylserine decarboxylase proenzyme</fullName>
        <ecNumber evidence="12">4.1.1.65</ecNumber>
    </recommendedName>
    <component>
        <recommendedName>
            <fullName evidence="12">Phosphatidylserine decarboxylase alpha chain</fullName>
        </recommendedName>
    </component>
    <component>
        <recommendedName>
            <fullName evidence="12">Phosphatidylserine decarboxylase beta chain</fullName>
        </recommendedName>
    </component>
</protein>
<feature type="chain" id="PRO_5031639418" description="Phosphatidylserine decarboxylase beta chain" evidence="12">
    <location>
        <begin position="1"/>
        <end position="596"/>
    </location>
</feature>
<feature type="active site" description="Charge relay system; for autoendoproteolytic cleavage activity" evidence="12">
    <location>
        <position position="492"/>
    </location>
</feature>
<dbReference type="CDD" id="cd01449">
    <property type="entry name" value="TST_Repeat_2"/>
    <property type="match status" value="1"/>
</dbReference>
<dbReference type="NCBIfam" id="TIGR00163">
    <property type="entry name" value="PS_decarb"/>
    <property type="match status" value="1"/>
</dbReference>